<protein>
    <submittedName>
        <fullName evidence="3">Uncharacterized protein</fullName>
    </submittedName>
</protein>
<reference evidence="4" key="1">
    <citation type="submission" date="2016-11" db="EMBL/GenBank/DDBJ databases">
        <authorList>
            <person name="Varghese N."/>
            <person name="Submissions S."/>
        </authorList>
    </citation>
    <scope>NUCLEOTIDE SEQUENCE [LARGE SCALE GENOMIC DNA]</scope>
    <source>
        <strain evidence="4">YL228</strain>
    </source>
</reference>
<dbReference type="AlphaFoldDB" id="A0A1K1LRX9"/>
<feature type="transmembrane region" description="Helical" evidence="2">
    <location>
        <begin position="52"/>
        <end position="74"/>
    </location>
</feature>
<dbReference type="SUPFAM" id="SSF48452">
    <property type="entry name" value="TPR-like"/>
    <property type="match status" value="1"/>
</dbReference>
<dbReference type="RefSeq" id="WP_072299022.1">
    <property type="nucleotide sequence ID" value="NZ_FPIP01000001.1"/>
</dbReference>
<dbReference type="PROSITE" id="PS50005">
    <property type="entry name" value="TPR"/>
    <property type="match status" value="1"/>
</dbReference>
<evidence type="ECO:0000256" key="1">
    <source>
        <dbReference type="PROSITE-ProRule" id="PRU00339"/>
    </source>
</evidence>
<keyword evidence="2" id="KW-0812">Transmembrane</keyword>
<evidence type="ECO:0000313" key="4">
    <source>
        <dbReference type="Proteomes" id="UP000183461"/>
    </source>
</evidence>
<proteinExistence type="predicted"/>
<dbReference type="Proteomes" id="UP000183461">
    <property type="component" value="Unassembled WGS sequence"/>
</dbReference>
<evidence type="ECO:0000313" key="3">
    <source>
        <dbReference type="EMBL" id="SFW12398.1"/>
    </source>
</evidence>
<sequence length="305" mass="35810">MKNDFQKPKDNLMILRALAAWWILGFSIIFSATTVIDLLSSAWKDISIGRAMMFRVVFSALSAVPLTFIVYFLVIPRVNKQFRIFRKIVSRISDEGYSDTVIKDMEAQLQFCMTMPTSYATYRNQYAMFLTEAYMSLHEYELAEEKLGCVDYEFMKSELRGTNTISLQRNILLIHVLRVQLAAVSGDIKLTEERVASGEKVFVLYRDKSEMMNYLIDTAYFESLLVHEQYENADKLLEKYKDNEELRFGYLLDKGRCYMRMGRTEQAESYFNEAYSMATNDWRRRTIDLERNNPISSKTRKSTRR</sequence>
<name>A0A1K1LRX9_RUMFL</name>
<dbReference type="InterPro" id="IPR019734">
    <property type="entry name" value="TPR_rpt"/>
</dbReference>
<gene>
    <name evidence="3" type="ORF">SAMN02910280_0609</name>
</gene>
<dbReference type="InterPro" id="IPR011990">
    <property type="entry name" value="TPR-like_helical_dom_sf"/>
</dbReference>
<keyword evidence="1" id="KW-0802">TPR repeat</keyword>
<dbReference type="Gene3D" id="1.25.40.10">
    <property type="entry name" value="Tetratricopeptide repeat domain"/>
    <property type="match status" value="1"/>
</dbReference>
<evidence type="ECO:0000256" key="2">
    <source>
        <dbReference type="SAM" id="Phobius"/>
    </source>
</evidence>
<accession>A0A1K1LRX9</accession>
<keyword evidence="2" id="KW-1133">Transmembrane helix</keyword>
<keyword evidence="2" id="KW-0472">Membrane</keyword>
<organism evidence="3 4">
    <name type="scientific">Ruminococcus flavefaciens</name>
    <dbReference type="NCBI Taxonomy" id="1265"/>
    <lineage>
        <taxon>Bacteria</taxon>
        <taxon>Bacillati</taxon>
        <taxon>Bacillota</taxon>
        <taxon>Clostridia</taxon>
        <taxon>Eubacteriales</taxon>
        <taxon>Oscillospiraceae</taxon>
        <taxon>Ruminococcus</taxon>
    </lineage>
</organism>
<feature type="transmembrane region" description="Helical" evidence="2">
    <location>
        <begin position="12"/>
        <end position="32"/>
    </location>
</feature>
<dbReference type="EMBL" id="FPIP01000001">
    <property type="protein sequence ID" value="SFW12398.1"/>
    <property type="molecule type" value="Genomic_DNA"/>
</dbReference>
<feature type="repeat" description="TPR" evidence="1">
    <location>
        <begin position="248"/>
        <end position="281"/>
    </location>
</feature>